<accession>A0ABV4NVL8</accession>
<feature type="compositionally biased region" description="Basic and acidic residues" evidence="7">
    <location>
        <begin position="452"/>
        <end position="468"/>
    </location>
</feature>
<comment type="caution">
    <text evidence="9">The sequence shown here is derived from an EMBL/GenBank/DDBJ whole genome shotgun (WGS) entry which is preliminary data.</text>
</comment>
<dbReference type="Proteomes" id="UP001569428">
    <property type="component" value="Unassembled WGS sequence"/>
</dbReference>
<evidence type="ECO:0000256" key="1">
    <source>
        <dbReference type="ARBA" id="ARBA00022490"/>
    </source>
</evidence>
<evidence type="ECO:0000256" key="5">
    <source>
        <dbReference type="ARBA" id="ARBA00023125"/>
    </source>
</evidence>
<feature type="binding site" evidence="6">
    <location>
        <begin position="32"/>
        <end position="39"/>
    </location>
    <ligand>
        <name>ATP</name>
        <dbReference type="ChEBI" id="CHEBI:30616"/>
    </ligand>
</feature>
<evidence type="ECO:0000259" key="8">
    <source>
        <dbReference type="SMART" id="SM00968"/>
    </source>
</evidence>
<name>A0ABV4NVL8_9GAMM</name>
<comment type="subcellular location">
    <subcellularLocation>
        <location evidence="6">Cytoplasm</location>
    </subcellularLocation>
</comment>
<comment type="similarity">
    <text evidence="6">Belongs to the SMC family.</text>
</comment>
<evidence type="ECO:0000256" key="3">
    <source>
        <dbReference type="ARBA" id="ARBA00022840"/>
    </source>
</evidence>
<organism evidence="9 10">
    <name type="scientific">Microbulbifer epialgicus</name>
    <dbReference type="NCBI Taxonomy" id="393907"/>
    <lineage>
        <taxon>Bacteria</taxon>
        <taxon>Pseudomonadati</taxon>
        <taxon>Pseudomonadota</taxon>
        <taxon>Gammaproteobacteria</taxon>
        <taxon>Cellvibrionales</taxon>
        <taxon>Microbulbiferaceae</taxon>
        <taxon>Microbulbifer</taxon>
    </lineage>
</organism>
<dbReference type="InterPro" id="IPR027417">
    <property type="entry name" value="P-loop_NTPase"/>
</dbReference>
<feature type="coiled-coil region" evidence="6">
    <location>
        <begin position="661"/>
        <end position="919"/>
    </location>
</feature>
<dbReference type="SUPFAM" id="SSF75553">
    <property type="entry name" value="Smc hinge domain"/>
    <property type="match status" value="1"/>
</dbReference>
<evidence type="ECO:0000256" key="7">
    <source>
        <dbReference type="SAM" id="MobiDB-lite"/>
    </source>
</evidence>
<keyword evidence="2 6" id="KW-0547">Nucleotide-binding</keyword>
<keyword evidence="5 6" id="KW-0238">DNA-binding</keyword>
<keyword evidence="3 6" id="KW-0067">ATP-binding</keyword>
<comment type="domain">
    <text evidence="6">Contains large globular domains required for ATP hydrolysis at each terminus and a third globular domain forming a flexible hinge near the middle of the molecule. These domains are separated by coiled-coil structures.</text>
</comment>
<dbReference type="InterPro" id="IPR024704">
    <property type="entry name" value="SMC"/>
</dbReference>
<feature type="region of interest" description="Disordered" evidence="7">
    <location>
        <begin position="449"/>
        <end position="468"/>
    </location>
</feature>
<evidence type="ECO:0000256" key="2">
    <source>
        <dbReference type="ARBA" id="ARBA00022741"/>
    </source>
</evidence>
<gene>
    <name evidence="6 9" type="primary">smc</name>
    <name evidence="9" type="ORF">ACCI49_04445</name>
</gene>
<feature type="coiled-coil region" evidence="6">
    <location>
        <begin position="170"/>
        <end position="257"/>
    </location>
</feature>
<feature type="coiled-coil region" evidence="6">
    <location>
        <begin position="307"/>
        <end position="348"/>
    </location>
</feature>
<keyword evidence="1 6" id="KW-0963">Cytoplasm</keyword>
<dbReference type="InterPro" id="IPR011890">
    <property type="entry name" value="SMC_prok"/>
</dbReference>
<evidence type="ECO:0000256" key="4">
    <source>
        <dbReference type="ARBA" id="ARBA00023054"/>
    </source>
</evidence>
<evidence type="ECO:0000313" key="9">
    <source>
        <dbReference type="EMBL" id="MFA0810161.1"/>
    </source>
</evidence>
<dbReference type="InterPro" id="IPR010935">
    <property type="entry name" value="SMC_hinge"/>
</dbReference>
<comment type="function">
    <text evidence="6">Required for chromosome condensation and partitioning.</text>
</comment>
<feature type="domain" description="SMC hinge" evidence="8">
    <location>
        <begin position="520"/>
        <end position="620"/>
    </location>
</feature>
<dbReference type="SUPFAM" id="SSF52540">
    <property type="entry name" value="P-loop containing nucleoside triphosphate hydrolases"/>
    <property type="match status" value="2"/>
</dbReference>
<evidence type="ECO:0000313" key="10">
    <source>
        <dbReference type="Proteomes" id="UP001569428"/>
    </source>
</evidence>
<dbReference type="PIRSF" id="PIRSF005719">
    <property type="entry name" value="SMC"/>
    <property type="match status" value="1"/>
</dbReference>
<dbReference type="NCBIfam" id="TIGR02168">
    <property type="entry name" value="SMC_prok_B"/>
    <property type="match status" value="1"/>
</dbReference>
<sequence>MRLKCIKLAGFKSFVDPTTVYFPTNLNSVVGPNGCGKSNTIDAVRWVMGESSAKNLRGDSMTDVIFNGSSGRKPVGQASIELVFDNSAGKLSGAYASFTEVSVKRKVTREGQNNYYLNGEKCRRRDVTDLFLGTGLGPRSYAIIEQGMISKLIEAKPEELRVYIEEAAGISKYKERRRDTENRMRRTNENLERLTDIRDELDRQLSRLERQSAAAEKYSRFKEEERSHKANLQALKYRELNDQNTAKQQQIGELELTVEELVTRQVSCDTGIEQKRVGYHELSDSFNEVQGRFYAVGGDIARLEQSIAHARERSTRLHSDLAQTEQEFREAETNLEVDREKAAQFEEELEVIVPDMEMVLAAEEESASGLLEAEERMRNWQNEWDQFNQGASGSRQKAEVQQSRIQHLETSGQRLLERINKLVTEQSGLQVSEDDEEALQLNEQLAEMEMQAQERREETAERRESLDGLRSREHELATDLDQLRLQLQTNRGRQASLEALQQAALGRGKAVESWLQQQSLVDKPRLADQIQAQPGWETAVETILGAQLQAVCVDQLDSLAEGLAQLRSGQAVFVDGATVAEPSANTLPALASVVQGPASLTGLLSGIYTAEGLTEALAKRAGLLAHESIVTRDGLWVGPNWLRVSRASDAESGVLARKQELEALVQEIALCEEQIENHSEQCESLRSQATELEHAIEQARMDSEQLGRREAELRSQLSARRARAEQMSERRTRIEQEITEVREQQELEGESLSEARLLLQEAVEAMSEDTDRRETLMARREELREALDAARQRAREDKDRAHELAMREQSVRTQMVSLERTLQVMNEQLERLRSRRTQLQEQMAETEDPSQDFQAELEEKLGERIEVETELAEARKKLEEVETGLREQEQERHKIEAALQGVRAQLEQERLAAQTLEVQRNGLVEQLRESDHDVALLLEQLPGDLTIAQVQEDLELVAARISRLGPINLAAIDEYKQESERKNYLDRQHGDLMDALETLENAIKKIDKETRTRFKETFDQVNAGLQELFPKVFGGGNAYLELTGEDLLDTGIAIMARPPGKRNSTIHLLSGGEKALTAIALVFSIFRLNPAPFCMLDEVDAPLDDANVGRYARMVKEMSEHVQFIYITHNKIAMEMADQLLGVTMHEPGVSRLVSVNVEEAAELASA</sequence>
<dbReference type="SMART" id="SM00968">
    <property type="entry name" value="SMC_hinge"/>
    <property type="match status" value="1"/>
</dbReference>
<comment type="subunit">
    <text evidence="6">Homodimer.</text>
</comment>
<dbReference type="RefSeq" id="WP_371837769.1">
    <property type="nucleotide sequence ID" value="NZ_JBGMEK010000005.1"/>
</dbReference>
<dbReference type="InterPro" id="IPR036277">
    <property type="entry name" value="SMC_hinge_sf"/>
</dbReference>
<dbReference type="Gene3D" id="3.40.50.300">
    <property type="entry name" value="P-loop containing nucleotide triphosphate hydrolases"/>
    <property type="match status" value="2"/>
</dbReference>
<evidence type="ECO:0000256" key="6">
    <source>
        <dbReference type="HAMAP-Rule" id="MF_01894"/>
    </source>
</evidence>
<dbReference type="Gene3D" id="1.20.1060.20">
    <property type="match status" value="1"/>
</dbReference>
<dbReference type="EMBL" id="JBGMEK010000005">
    <property type="protein sequence ID" value="MFA0810161.1"/>
    <property type="molecule type" value="Genomic_DNA"/>
</dbReference>
<reference evidence="9 10" key="1">
    <citation type="submission" date="2024-08" db="EMBL/GenBank/DDBJ databases">
        <authorList>
            <person name="Ishaq N."/>
        </authorList>
    </citation>
    <scope>NUCLEOTIDE SEQUENCE [LARGE SCALE GENOMIC DNA]</scope>
    <source>
        <strain evidence="9 10">DSM 18651</strain>
    </source>
</reference>
<dbReference type="HAMAP" id="MF_01894">
    <property type="entry name" value="Smc_prok"/>
    <property type="match status" value="1"/>
</dbReference>
<proteinExistence type="inferred from homology"/>
<dbReference type="Pfam" id="PF06470">
    <property type="entry name" value="SMC_hinge"/>
    <property type="match status" value="1"/>
</dbReference>
<keyword evidence="4 6" id="KW-0175">Coiled coil</keyword>
<dbReference type="PANTHER" id="PTHR43977">
    <property type="entry name" value="STRUCTURAL MAINTENANCE OF CHROMOSOMES PROTEIN 3"/>
    <property type="match status" value="1"/>
</dbReference>
<protein>
    <recommendedName>
        <fullName evidence="6">Chromosome partition protein Smc</fullName>
    </recommendedName>
</protein>
<dbReference type="SUPFAM" id="SSF57997">
    <property type="entry name" value="Tropomyosin"/>
    <property type="match status" value="1"/>
</dbReference>
<dbReference type="CDD" id="cd03278">
    <property type="entry name" value="ABC_SMC_barmotin"/>
    <property type="match status" value="2"/>
</dbReference>
<keyword evidence="10" id="KW-1185">Reference proteome</keyword>
<dbReference type="Pfam" id="PF02463">
    <property type="entry name" value="SMC_N"/>
    <property type="match status" value="1"/>
</dbReference>
<dbReference type="InterPro" id="IPR003395">
    <property type="entry name" value="RecF/RecN/SMC_N"/>
</dbReference>